<proteinExistence type="predicted"/>
<feature type="compositionally biased region" description="Low complexity" evidence="5">
    <location>
        <begin position="574"/>
        <end position="583"/>
    </location>
</feature>
<keyword evidence="2 6" id="KW-0812">Transmembrane</keyword>
<dbReference type="PANTHER" id="PTHR23502">
    <property type="entry name" value="MAJOR FACILITATOR SUPERFAMILY"/>
    <property type="match status" value="1"/>
</dbReference>
<feature type="transmembrane region" description="Helical" evidence="6">
    <location>
        <begin position="162"/>
        <end position="179"/>
    </location>
</feature>
<sequence>MSDDDQKLSKTSSRIDRTTSHTDEEKTSVIDATVPAVSHRLNHHHAHVPASGDDKNITDNTVRLVDKDGHTQRWPLASNDPRDPLNFGKWTKLGIVVSCCWLSIFSLALAGGLGPIMGTFYQMYHEKGPAEVTLLSTLPSVMIGVGNLIVIPASMVFGRRPVVLVSAAVLMAGCIGSAASQSFEVHLATRIVQGLASGISESLLPLMITEISFVHERSRIFAIYWASQNVFSSGLNLAGSYEVEALGFRAFYVVYAAAAGAGIIMSFLFLAETGFNRPPQQKDGVWYVVDRFGVNHAMTREQLEQAFADKTIVVDPRYNADTVEAIEATSEVEHRPFTWAQRLKPWSGVQRPALRIAGRTLYDVLMALFCPTILYVTLLVTVVLGTSIAVSLTYSTALLAYGWPAQNIGLIAIGAMIGAALGSAYAGFFGDKILMAMTRRNHGVLRPGHYLVVSIFPGVVAFASLLLYAFTASGNATWGGPVMAWALNQFSFTSMLIITSAYATIAYPDNPGAALLLVIGAKNIISYGITQGTLPMVMSHSNEWAYGVLAAILGASFLVGLPFYFWATPWTAGPCASRSASSTSRRRHGTARRRACPRPALRSLGPTSSFFLPLPRCFCFPVSLLSRDHPALSSPFSRTRTTFPLSAFRADGKRIPLVTLYDHSHTKESNRRTGTASITTL</sequence>
<dbReference type="SUPFAM" id="SSF103473">
    <property type="entry name" value="MFS general substrate transporter"/>
    <property type="match status" value="1"/>
</dbReference>
<gene>
    <name evidence="7" type="ORF">PSFLO_07768</name>
</gene>
<feature type="transmembrane region" description="Helical" evidence="6">
    <location>
        <begin position="250"/>
        <end position="271"/>
    </location>
</feature>
<feature type="transmembrane region" description="Helical" evidence="6">
    <location>
        <begin position="450"/>
        <end position="470"/>
    </location>
</feature>
<dbReference type="Gene3D" id="1.20.1250.20">
    <property type="entry name" value="MFS general substrate transporter like domains"/>
    <property type="match status" value="1"/>
</dbReference>
<evidence type="ECO:0000256" key="3">
    <source>
        <dbReference type="ARBA" id="ARBA00022989"/>
    </source>
</evidence>
<evidence type="ECO:0000256" key="2">
    <source>
        <dbReference type="ARBA" id="ARBA00022692"/>
    </source>
</evidence>
<feature type="compositionally biased region" description="Basic residues" evidence="5">
    <location>
        <begin position="584"/>
        <end position="595"/>
    </location>
</feature>
<name>A0A5C3FF40_9BASI</name>
<evidence type="ECO:0000256" key="1">
    <source>
        <dbReference type="ARBA" id="ARBA00004141"/>
    </source>
</evidence>
<dbReference type="GO" id="GO:0022857">
    <property type="term" value="F:transmembrane transporter activity"/>
    <property type="evidence" value="ECO:0007669"/>
    <property type="project" value="InterPro"/>
</dbReference>
<feature type="transmembrane region" description="Helical" evidence="6">
    <location>
        <begin position="544"/>
        <end position="567"/>
    </location>
</feature>
<protein>
    <submittedName>
        <fullName evidence="7">Related to HOL1 protein (Member of major facilitator superfamily)</fullName>
    </submittedName>
</protein>
<evidence type="ECO:0000256" key="4">
    <source>
        <dbReference type="ARBA" id="ARBA00023136"/>
    </source>
</evidence>
<evidence type="ECO:0000313" key="7">
    <source>
        <dbReference type="EMBL" id="SPO42285.1"/>
    </source>
</evidence>
<dbReference type="InterPro" id="IPR036259">
    <property type="entry name" value="MFS_trans_sf"/>
</dbReference>
<reference evidence="7 8" key="1">
    <citation type="submission" date="2018-03" db="EMBL/GenBank/DDBJ databases">
        <authorList>
            <person name="Guldener U."/>
        </authorList>
    </citation>
    <scope>NUCLEOTIDE SEQUENCE [LARGE SCALE GENOMIC DNA]</scope>
    <source>
        <strain evidence="7 8">DAOM196992</strain>
    </source>
</reference>
<comment type="subcellular location">
    <subcellularLocation>
        <location evidence="1">Membrane</location>
        <topology evidence="1">Multi-pass membrane protein</topology>
    </subcellularLocation>
</comment>
<feature type="transmembrane region" description="Helical" evidence="6">
    <location>
        <begin position="364"/>
        <end position="388"/>
    </location>
</feature>
<dbReference type="GO" id="GO:0005886">
    <property type="term" value="C:plasma membrane"/>
    <property type="evidence" value="ECO:0007669"/>
    <property type="project" value="TreeGrafter"/>
</dbReference>
<feature type="compositionally biased region" description="Basic and acidic residues" evidence="5">
    <location>
        <begin position="1"/>
        <end position="28"/>
    </location>
</feature>
<dbReference type="AlphaFoldDB" id="A0A5C3FF40"/>
<feature type="transmembrane region" description="Helical" evidence="6">
    <location>
        <begin position="408"/>
        <end position="429"/>
    </location>
</feature>
<evidence type="ECO:0000256" key="6">
    <source>
        <dbReference type="SAM" id="Phobius"/>
    </source>
</evidence>
<evidence type="ECO:0000256" key="5">
    <source>
        <dbReference type="SAM" id="MobiDB-lite"/>
    </source>
</evidence>
<dbReference type="Proteomes" id="UP000323386">
    <property type="component" value="Unassembled WGS sequence"/>
</dbReference>
<feature type="transmembrane region" description="Helical" evidence="6">
    <location>
        <begin position="512"/>
        <end position="529"/>
    </location>
</feature>
<feature type="transmembrane region" description="Helical" evidence="6">
    <location>
        <begin position="93"/>
        <end position="112"/>
    </location>
</feature>
<dbReference type="EMBL" id="OOIP01000085">
    <property type="protein sequence ID" value="SPO42285.1"/>
    <property type="molecule type" value="Genomic_DNA"/>
</dbReference>
<organism evidence="7 8">
    <name type="scientific">Pseudozyma flocculosa</name>
    <dbReference type="NCBI Taxonomy" id="84751"/>
    <lineage>
        <taxon>Eukaryota</taxon>
        <taxon>Fungi</taxon>
        <taxon>Dikarya</taxon>
        <taxon>Basidiomycota</taxon>
        <taxon>Ustilaginomycotina</taxon>
        <taxon>Ustilaginomycetes</taxon>
        <taxon>Ustilaginales</taxon>
        <taxon>Ustilaginaceae</taxon>
        <taxon>Pseudozyma</taxon>
    </lineage>
</organism>
<evidence type="ECO:0000313" key="8">
    <source>
        <dbReference type="Proteomes" id="UP000323386"/>
    </source>
</evidence>
<keyword evidence="8" id="KW-1185">Reference proteome</keyword>
<feature type="region of interest" description="Disordered" evidence="5">
    <location>
        <begin position="1"/>
        <end position="29"/>
    </location>
</feature>
<feature type="transmembrane region" description="Helical" evidence="6">
    <location>
        <begin position="482"/>
        <end position="505"/>
    </location>
</feature>
<keyword evidence="3 6" id="KW-1133">Transmembrane helix</keyword>
<feature type="region of interest" description="Disordered" evidence="5">
    <location>
        <begin position="574"/>
        <end position="595"/>
    </location>
</feature>
<dbReference type="OrthoDB" id="2585655at2759"/>
<keyword evidence="4 6" id="KW-0472">Membrane</keyword>
<dbReference type="Pfam" id="PF07690">
    <property type="entry name" value="MFS_1"/>
    <property type="match status" value="1"/>
</dbReference>
<accession>A0A5C3FF40</accession>
<feature type="transmembrane region" description="Helical" evidence="6">
    <location>
        <begin position="132"/>
        <end position="150"/>
    </location>
</feature>
<dbReference type="InterPro" id="IPR011701">
    <property type="entry name" value="MFS"/>
</dbReference>
<dbReference type="PANTHER" id="PTHR23502:SF139">
    <property type="entry name" value="MAJOR FACILITATOR SUPERFAMILY (MFS) PROFILE DOMAIN-CONTAINING PROTEIN-RELATED"/>
    <property type="match status" value="1"/>
</dbReference>